<keyword evidence="6 12" id="KW-0441">Lipid A biosynthesis</keyword>
<evidence type="ECO:0000256" key="5">
    <source>
        <dbReference type="ARBA" id="ARBA00022516"/>
    </source>
</evidence>
<dbReference type="InterPro" id="IPR020568">
    <property type="entry name" value="Ribosomal_Su5_D2-typ_SF"/>
</dbReference>
<evidence type="ECO:0000256" key="10">
    <source>
        <dbReference type="ARBA" id="ARBA00023098"/>
    </source>
</evidence>
<sequence>MVQRTIREAFSCGGVGLHSGQRIGVRVCPAQRGGRYFVRVDLPEQPVIRATVGAVCQTSLSTELGQGMAKVRTVEHLLAALAGCGVDHARIEIDGGEVPLLDGSAGEWVKAIAQVGLQELPEAETPSPLVVKQPITVQEGEAFVTALPAPRLRLTYGIDFTYSAIGNQWYSWSPEQERFEEAIAPARTFGFADQVEQLRQAGLIKGGTLENALVCDETGWLNPPLRFANEPARHKLLDLVGDLSLLGLFPQAHILAYKASHKLHIQLAQALLAEG</sequence>
<dbReference type="Gene3D" id="3.30.1700.10">
    <property type="entry name" value="lpxc deacetylase, domain 2"/>
    <property type="match status" value="1"/>
</dbReference>
<dbReference type="RefSeq" id="WP_265263941.1">
    <property type="nucleotide sequence ID" value="NZ_JAIHOM010000030.1"/>
</dbReference>
<proteinExistence type="inferred from homology"/>
<evidence type="ECO:0000256" key="7">
    <source>
        <dbReference type="ARBA" id="ARBA00022723"/>
    </source>
</evidence>
<comment type="pathway">
    <text evidence="3 12">Glycolipid biosynthesis; lipid IV(A) biosynthesis; lipid IV(A) from (3R)-3-hydroxytetradecanoyl-[acyl-carrier-protein] and UDP-N-acetyl-alpha-D-glucosamine: step 2/6.</text>
</comment>
<evidence type="ECO:0000256" key="12">
    <source>
        <dbReference type="HAMAP-Rule" id="MF_00388"/>
    </source>
</evidence>
<accession>A0ABT3L3X2</accession>
<dbReference type="InterPro" id="IPR011334">
    <property type="entry name" value="UDP-acyl_GlcNac_deAcase_C"/>
</dbReference>
<dbReference type="SUPFAM" id="SSF54211">
    <property type="entry name" value="Ribosomal protein S5 domain 2-like"/>
    <property type="match status" value="2"/>
</dbReference>
<dbReference type="NCBIfam" id="TIGR00325">
    <property type="entry name" value="lpxC"/>
    <property type="match status" value="1"/>
</dbReference>
<comment type="caution">
    <text evidence="13">The sequence shown here is derived from an EMBL/GenBank/DDBJ whole genome shotgun (WGS) entry which is preliminary data.</text>
</comment>
<keyword evidence="7 12" id="KW-0479">Metal-binding</keyword>
<keyword evidence="8 12" id="KW-0378">Hydrolase</keyword>
<comment type="catalytic activity">
    <reaction evidence="11 12">
        <text>a UDP-3-O-[(3R)-3-hydroxyacyl]-N-acetyl-alpha-D-glucosamine + H2O = a UDP-3-O-[(3R)-3-hydroxyacyl]-alpha-D-glucosamine + acetate</text>
        <dbReference type="Rhea" id="RHEA:67816"/>
        <dbReference type="ChEBI" id="CHEBI:15377"/>
        <dbReference type="ChEBI" id="CHEBI:30089"/>
        <dbReference type="ChEBI" id="CHEBI:137740"/>
        <dbReference type="ChEBI" id="CHEBI:173225"/>
        <dbReference type="EC" id="3.5.1.108"/>
    </reaction>
</comment>
<dbReference type="Gene3D" id="3.30.230.20">
    <property type="entry name" value="lpxc deacetylase, domain 1"/>
    <property type="match status" value="1"/>
</dbReference>
<dbReference type="PANTHER" id="PTHR33694:SF1">
    <property type="entry name" value="UDP-3-O-ACYL-N-ACETYLGLUCOSAMINE DEACETYLASE 1, MITOCHONDRIAL-RELATED"/>
    <property type="match status" value="1"/>
</dbReference>
<name>A0ABT3L3X2_9CYAN</name>
<evidence type="ECO:0000256" key="6">
    <source>
        <dbReference type="ARBA" id="ARBA00022556"/>
    </source>
</evidence>
<keyword evidence="14" id="KW-1185">Reference proteome</keyword>
<dbReference type="Pfam" id="PF03331">
    <property type="entry name" value="LpxC"/>
    <property type="match status" value="1"/>
</dbReference>
<evidence type="ECO:0000256" key="9">
    <source>
        <dbReference type="ARBA" id="ARBA00022833"/>
    </source>
</evidence>
<evidence type="ECO:0000256" key="11">
    <source>
        <dbReference type="ARBA" id="ARBA00024535"/>
    </source>
</evidence>
<keyword evidence="9 12" id="KW-0862">Zinc</keyword>
<comment type="similarity">
    <text evidence="12">Belongs to the LpxC family.</text>
</comment>
<evidence type="ECO:0000256" key="8">
    <source>
        <dbReference type="ARBA" id="ARBA00022801"/>
    </source>
</evidence>
<dbReference type="Proteomes" id="UP001526426">
    <property type="component" value="Unassembled WGS sequence"/>
</dbReference>
<protein>
    <recommendedName>
        <fullName evidence="4 12">UDP-3-O-acyl-N-acetylglucosamine deacetylase</fullName>
        <shortName evidence="12">UDP-3-O-acyl-GlcNAc deacetylase</shortName>
        <ecNumber evidence="4 12">3.5.1.108</ecNumber>
    </recommendedName>
    <alternativeName>
        <fullName evidence="12">UDP-3-O-[R-3-hydroxymyristoyl]-N-acetylglucosamine deacetylase</fullName>
    </alternativeName>
</protein>
<gene>
    <name evidence="12 13" type="primary">lpxC</name>
    <name evidence="13" type="ORF">K4A83_07920</name>
</gene>
<evidence type="ECO:0000256" key="3">
    <source>
        <dbReference type="ARBA" id="ARBA00005002"/>
    </source>
</evidence>
<keyword evidence="5 12" id="KW-0444">Lipid biosynthesis</keyword>
<feature type="binding site" evidence="12">
    <location>
        <position position="238"/>
    </location>
    <ligand>
        <name>Zn(2+)</name>
        <dbReference type="ChEBI" id="CHEBI:29105"/>
    </ligand>
</feature>
<evidence type="ECO:0000313" key="14">
    <source>
        <dbReference type="Proteomes" id="UP001526426"/>
    </source>
</evidence>
<evidence type="ECO:0000256" key="4">
    <source>
        <dbReference type="ARBA" id="ARBA00012745"/>
    </source>
</evidence>
<evidence type="ECO:0000256" key="1">
    <source>
        <dbReference type="ARBA" id="ARBA00001947"/>
    </source>
</evidence>
<dbReference type="GO" id="GO:0103117">
    <property type="term" value="F:UDP-3-O-acyl-N-acetylglucosamine deacetylase activity"/>
    <property type="evidence" value="ECO:0007669"/>
    <property type="project" value="UniProtKB-EC"/>
</dbReference>
<keyword evidence="10 12" id="KW-0443">Lipid metabolism</keyword>
<evidence type="ECO:0000256" key="2">
    <source>
        <dbReference type="ARBA" id="ARBA00002923"/>
    </source>
</evidence>
<dbReference type="EC" id="3.5.1.108" evidence="4 12"/>
<dbReference type="PANTHER" id="PTHR33694">
    <property type="entry name" value="UDP-3-O-ACYL-N-ACETYLGLUCOSAMINE DEACETYLASE 1, MITOCHONDRIAL-RELATED"/>
    <property type="match status" value="1"/>
</dbReference>
<comment type="function">
    <text evidence="2 12">Catalyzes the hydrolysis of UDP-3-O-myristoyl-N-acetylglucosamine to form UDP-3-O-myristoylglucosamine and acetate, the committed step in lipid A biosynthesis.</text>
</comment>
<evidence type="ECO:0000313" key="13">
    <source>
        <dbReference type="EMBL" id="MCW6036198.1"/>
    </source>
</evidence>
<dbReference type="InterPro" id="IPR004463">
    <property type="entry name" value="UDP-acyl_GlcNac_deAcase"/>
</dbReference>
<comment type="cofactor">
    <cofactor evidence="1 12">
        <name>Zn(2+)</name>
        <dbReference type="ChEBI" id="CHEBI:29105"/>
    </cofactor>
</comment>
<dbReference type="EMBL" id="JAIHOM010000030">
    <property type="protein sequence ID" value="MCW6036198.1"/>
    <property type="molecule type" value="Genomic_DNA"/>
</dbReference>
<dbReference type="InterPro" id="IPR015870">
    <property type="entry name" value="UDP-acyl_N-AcGlcN_deAcase_N"/>
</dbReference>
<reference evidence="13 14" key="1">
    <citation type="submission" date="2021-08" db="EMBL/GenBank/DDBJ databases">
        <title>Draft genome sequence of Spirulina subsalsa with high tolerance to salinity and hype-accumulation of phycocyanin.</title>
        <authorList>
            <person name="Pei H."/>
            <person name="Jiang L."/>
        </authorList>
    </citation>
    <scope>NUCLEOTIDE SEQUENCE [LARGE SCALE GENOMIC DNA]</scope>
    <source>
        <strain evidence="13 14">FACHB-351</strain>
    </source>
</reference>
<feature type="binding site" evidence="12">
    <location>
        <position position="234"/>
    </location>
    <ligand>
        <name>Zn(2+)</name>
        <dbReference type="ChEBI" id="CHEBI:29105"/>
    </ligand>
</feature>
<organism evidence="13 14">
    <name type="scientific">Spirulina subsalsa FACHB-351</name>
    <dbReference type="NCBI Taxonomy" id="234711"/>
    <lineage>
        <taxon>Bacteria</taxon>
        <taxon>Bacillati</taxon>
        <taxon>Cyanobacteriota</taxon>
        <taxon>Cyanophyceae</taxon>
        <taxon>Spirulinales</taxon>
        <taxon>Spirulinaceae</taxon>
        <taxon>Spirulina</taxon>
    </lineage>
</organism>
<feature type="active site" description="Proton donor" evidence="12">
    <location>
        <position position="261"/>
    </location>
</feature>
<feature type="binding site" evidence="12">
    <location>
        <position position="76"/>
    </location>
    <ligand>
        <name>Zn(2+)</name>
        <dbReference type="ChEBI" id="CHEBI:29105"/>
    </ligand>
</feature>
<dbReference type="HAMAP" id="MF_00388">
    <property type="entry name" value="LpxC"/>
    <property type="match status" value="1"/>
</dbReference>